<dbReference type="PANTHER" id="PTHR35377">
    <property type="entry name" value="ANTITOXIN VAPB49-RELATED-RELATED"/>
    <property type="match status" value="1"/>
</dbReference>
<evidence type="ECO:0000313" key="4">
    <source>
        <dbReference type="Proteomes" id="UP000320209"/>
    </source>
</evidence>
<proteinExistence type="inferred from homology"/>
<dbReference type="InterPro" id="IPR006442">
    <property type="entry name" value="Antitoxin_Phd/YefM"/>
</dbReference>
<dbReference type="SUPFAM" id="SSF143120">
    <property type="entry name" value="YefM-like"/>
    <property type="match status" value="1"/>
</dbReference>
<dbReference type="NCBIfam" id="TIGR01552">
    <property type="entry name" value="phd_fam"/>
    <property type="match status" value="1"/>
</dbReference>
<accession>A0A543A2D5</accession>
<dbReference type="PANTHER" id="PTHR35377:SF5">
    <property type="entry name" value="ANTITOXIN VAPB46"/>
    <property type="match status" value="1"/>
</dbReference>
<organism evidence="3 4">
    <name type="scientific">Nocardioides albertanoniae</name>
    <dbReference type="NCBI Taxonomy" id="1175486"/>
    <lineage>
        <taxon>Bacteria</taxon>
        <taxon>Bacillati</taxon>
        <taxon>Actinomycetota</taxon>
        <taxon>Actinomycetes</taxon>
        <taxon>Propionibacteriales</taxon>
        <taxon>Nocardioidaceae</taxon>
        <taxon>Nocardioides</taxon>
    </lineage>
</organism>
<keyword evidence="4" id="KW-1185">Reference proteome</keyword>
<reference evidence="3 4" key="1">
    <citation type="submission" date="2019-06" db="EMBL/GenBank/DDBJ databases">
        <title>Sequencing the genomes of 1000 actinobacteria strains.</title>
        <authorList>
            <person name="Klenk H.-P."/>
        </authorList>
    </citation>
    <scope>NUCLEOTIDE SEQUENCE [LARGE SCALE GENOMIC DNA]</scope>
    <source>
        <strain evidence="3 4">DSM 25218</strain>
    </source>
</reference>
<evidence type="ECO:0000256" key="1">
    <source>
        <dbReference type="ARBA" id="ARBA00009981"/>
    </source>
</evidence>
<dbReference type="Proteomes" id="UP000320209">
    <property type="component" value="Unassembled WGS sequence"/>
</dbReference>
<dbReference type="EMBL" id="VFOV01000001">
    <property type="protein sequence ID" value="TQL66741.1"/>
    <property type="molecule type" value="Genomic_DNA"/>
</dbReference>
<dbReference type="Gene3D" id="3.40.1620.10">
    <property type="entry name" value="YefM-like domain"/>
    <property type="match status" value="1"/>
</dbReference>
<protein>
    <recommendedName>
        <fullName evidence="2">Antitoxin</fullName>
    </recommendedName>
</protein>
<sequence length="88" mass="9948">MSEVRVGELNQQTGRVLRRVAEGESMVVTDHGRPVAMLVPVPKSKFKQLELLGHISKPRGTGRMPKIQRVKLSRSSEEILAEMREDRV</sequence>
<gene>
    <name evidence="3" type="ORF">FB381_0606</name>
</gene>
<evidence type="ECO:0000256" key="2">
    <source>
        <dbReference type="RuleBase" id="RU362080"/>
    </source>
</evidence>
<comment type="caution">
    <text evidence="3">The sequence shown here is derived from an EMBL/GenBank/DDBJ whole genome shotgun (WGS) entry which is preliminary data.</text>
</comment>
<name>A0A543A2D5_9ACTN</name>
<comment type="function">
    <text evidence="2">Antitoxin component of a type II toxin-antitoxin (TA) system.</text>
</comment>
<dbReference type="OrthoDB" id="557859at2"/>
<dbReference type="GO" id="GO:0097351">
    <property type="term" value="F:toxin sequestering activity"/>
    <property type="evidence" value="ECO:0007669"/>
    <property type="project" value="TreeGrafter"/>
</dbReference>
<dbReference type="InterPro" id="IPR036165">
    <property type="entry name" value="YefM-like_sf"/>
</dbReference>
<dbReference type="Pfam" id="PF02604">
    <property type="entry name" value="PhdYeFM_antitox"/>
    <property type="match status" value="1"/>
</dbReference>
<dbReference type="RefSeq" id="WP_141778920.1">
    <property type="nucleotide sequence ID" value="NZ_VFOV01000001.1"/>
</dbReference>
<dbReference type="InterPro" id="IPR051416">
    <property type="entry name" value="phD-YefM_TA_antitoxins"/>
</dbReference>
<comment type="similarity">
    <text evidence="1 2">Belongs to the phD/YefM antitoxin family.</text>
</comment>
<evidence type="ECO:0000313" key="3">
    <source>
        <dbReference type="EMBL" id="TQL66741.1"/>
    </source>
</evidence>
<dbReference type="AlphaFoldDB" id="A0A543A2D5"/>